<name>A0A915LXV3_MELJA</name>
<protein>
    <submittedName>
        <fullName evidence="3">Uncharacterized protein</fullName>
    </submittedName>
</protein>
<dbReference type="Proteomes" id="UP000887561">
    <property type="component" value="Unplaced"/>
</dbReference>
<proteinExistence type="predicted"/>
<evidence type="ECO:0000313" key="3">
    <source>
        <dbReference type="WBParaSite" id="scaffold1934_cov244.g3886"/>
    </source>
</evidence>
<dbReference type="WBParaSite" id="scaffold1934_cov244.g3886">
    <property type="protein sequence ID" value="scaffold1934_cov244.g3886"/>
    <property type="gene ID" value="scaffold1934_cov244.g3886"/>
</dbReference>
<dbReference type="AlphaFoldDB" id="A0A915LXV3"/>
<accession>A0A915LXV3</accession>
<organism evidence="2 3">
    <name type="scientific">Meloidogyne javanica</name>
    <name type="common">Root-knot nematode worm</name>
    <dbReference type="NCBI Taxonomy" id="6303"/>
    <lineage>
        <taxon>Eukaryota</taxon>
        <taxon>Metazoa</taxon>
        <taxon>Ecdysozoa</taxon>
        <taxon>Nematoda</taxon>
        <taxon>Chromadorea</taxon>
        <taxon>Rhabditida</taxon>
        <taxon>Tylenchina</taxon>
        <taxon>Tylenchomorpha</taxon>
        <taxon>Tylenchoidea</taxon>
        <taxon>Meloidogynidae</taxon>
        <taxon>Meloidogyninae</taxon>
        <taxon>Meloidogyne</taxon>
        <taxon>Meloidogyne incognita group</taxon>
    </lineage>
</organism>
<evidence type="ECO:0000256" key="1">
    <source>
        <dbReference type="SAM" id="MobiDB-lite"/>
    </source>
</evidence>
<sequence length="95" mass="10916">MAKEGSSNSDFNKKVMPSGKNDNLQFNFMEEMKMKMKVFKEEMKVFKEEMEEWAGAKVAGANVVAPIWARQCGPRQCVRVPTKQYEKYTTPKSKA</sequence>
<evidence type="ECO:0000313" key="2">
    <source>
        <dbReference type="Proteomes" id="UP000887561"/>
    </source>
</evidence>
<reference evidence="3" key="1">
    <citation type="submission" date="2022-11" db="UniProtKB">
        <authorList>
            <consortium name="WormBaseParasite"/>
        </authorList>
    </citation>
    <scope>IDENTIFICATION</scope>
</reference>
<keyword evidence="2" id="KW-1185">Reference proteome</keyword>
<feature type="region of interest" description="Disordered" evidence="1">
    <location>
        <begin position="1"/>
        <end position="22"/>
    </location>
</feature>
<feature type="compositionally biased region" description="Polar residues" evidence="1">
    <location>
        <begin position="1"/>
        <end position="10"/>
    </location>
</feature>